<feature type="region of interest" description="Disordered" evidence="1">
    <location>
        <begin position="1"/>
        <end position="36"/>
    </location>
</feature>
<gene>
    <name evidence="2" type="ORF">IPOD504_LOCUS6845</name>
</gene>
<dbReference type="EMBL" id="OW152831">
    <property type="protein sequence ID" value="CAH2049471.1"/>
    <property type="molecule type" value="Genomic_DNA"/>
</dbReference>
<keyword evidence="3" id="KW-1185">Reference proteome</keyword>
<evidence type="ECO:0000313" key="2">
    <source>
        <dbReference type="EMBL" id="CAH2049471.1"/>
    </source>
</evidence>
<proteinExistence type="predicted"/>
<dbReference type="Proteomes" id="UP000837857">
    <property type="component" value="Chromosome 19"/>
</dbReference>
<sequence>MDPLNDSTDLPLSEVGSQGQPSEERRPPDKDNASGLLSNMETLLTRLLAAQQPNSTSMDVLLANVTFVAYLDTDKQTVVDAVRILQAELDHQYELPR</sequence>
<protein>
    <submittedName>
        <fullName evidence="2">Uncharacterized protein</fullName>
    </submittedName>
</protein>
<feature type="compositionally biased region" description="Basic and acidic residues" evidence="1">
    <location>
        <begin position="22"/>
        <end position="32"/>
    </location>
</feature>
<name>A0ABN8IAE9_9NEOP</name>
<feature type="non-terminal residue" evidence="2">
    <location>
        <position position="97"/>
    </location>
</feature>
<evidence type="ECO:0000256" key="1">
    <source>
        <dbReference type="SAM" id="MobiDB-lite"/>
    </source>
</evidence>
<accession>A0ABN8IAE9</accession>
<evidence type="ECO:0000313" key="3">
    <source>
        <dbReference type="Proteomes" id="UP000837857"/>
    </source>
</evidence>
<feature type="compositionally biased region" description="Polar residues" evidence="1">
    <location>
        <begin position="1"/>
        <end position="21"/>
    </location>
</feature>
<organism evidence="2 3">
    <name type="scientific">Iphiclides podalirius</name>
    <name type="common">scarce swallowtail</name>
    <dbReference type="NCBI Taxonomy" id="110791"/>
    <lineage>
        <taxon>Eukaryota</taxon>
        <taxon>Metazoa</taxon>
        <taxon>Ecdysozoa</taxon>
        <taxon>Arthropoda</taxon>
        <taxon>Hexapoda</taxon>
        <taxon>Insecta</taxon>
        <taxon>Pterygota</taxon>
        <taxon>Neoptera</taxon>
        <taxon>Endopterygota</taxon>
        <taxon>Lepidoptera</taxon>
        <taxon>Glossata</taxon>
        <taxon>Ditrysia</taxon>
        <taxon>Papilionoidea</taxon>
        <taxon>Papilionidae</taxon>
        <taxon>Papilioninae</taxon>
        <taxon>Iphiclides</taxon>
    </lineage>
</organism>
<reference evidence="2" key="1">
    <citation type="submission" date="2022-03" db="EMBL/GenBank/DDBJ databases">
        <authorList>
            <person name="Martin H S."/>
        </authorList>
    </citation>
    <scope>NUCLEOTIDE SEQUENCE</scope>
</reference>